<keyword evidence="4" id="KW-1185">Reference proteome</keyword>
<evidence type="ECO:0000259" key="2">
    <source>
        <dbReference type="Pfam" id="PF14534"/>
    </source>
</evidence>
<dbReference type="InterPro" id="IPR032710">
    <property type="entry name" value="NTF2-like_dom_sf"/>
</dbReference>
<protein>
    <submittedName>
        <fullName evidence="3">DUF4440 domain-containing protein</fullName>
    </submittedName>
</protein>
<organism evidence="3 4">
    <name type="scientific">Thalassotalea mangrovi</name>
    <dbReference type="NCBI Taxonomy" id="2572245"/>
    <lineage>
        <taxon>Bacteria</taxon>
        <taxon>Pseudomonadati</taxon>
        <taxon>Pseudomonadota</taxon>
        <taxon>Gammaproteobacteria</taxon>
        <taxon>Alteromonadales</taxon>
        <taxon>Colwelliaceae</taxon>
        <taxon>Thalassotalea</taxon>
    </lineage>
</organism>
<dbReference type="Pfam" id="PF14534">
    <property type="entry name" value="DUF4440"/>
    <property type="match status" value="1"/>
</dbReference>
<gene>
    <name evidence="3" type="ORF">E8M12_11645</name>
</gene>
<feature type="chain" id="PRO_5020715828" evidence="1">
    <location>
        <begin position="30"/>
        <end position="151"/>
    </location>
</feature>
<dbReference type="SUPFAM" id="SSF54427">
    <property type="entry name" value="NTF2-like"/>
    <property type="match status" value="1"/>
</dbReference>
<feature type="domain" description="DUF4440" evidence="2">
    <location>
        <begin position="40"/>
        <end position="141"/>
    </location>
</feature>
<evidence type="ECO:0000256" key="1">
    <source>
        <dbReference type="SAM" id="SignalP"/>
    </source>
</evidence>
<dbReference type="OrthoDB" id="6385935at2"/>
<keyword evidence="1" id="KW-0732">Signal</keyword>
<comment type="caution">
    <text evidence="3">The sequence shown here is derived from an EMBL/GenBank/DDBJ whole genome shotgun (WGS) entry which is preliminary data.</text>
</comment>
<dbReference type="RefSeq" id="WP_136736317.1">
    <property type="nucleotide sequence ID" value="NZ_SWDB01000028.1"/>
</dbReference>
<evidence type="ECO:0000313" key="4">
    <source>
        <dbReference type="Proteomes" id="UP000307999"/>
    </source>
</evidence>
<dbReference type="EMBL" id="SWDB01000028">
    <property type="protein sequence ID" value="TKB44535.1"/>
    <property type="molecule type" value="Genomic_DNA"/>
</dbReference>
<dbReference type="Proteomes" id="UP000307999">
    <property type="component" value="Unassembled WGS sequence"/>
</dbReference>
<accession>A0A4U1B3X1</accession>
<dbReference type="AlphaFoldDB" id="A0A4U1B3X1"/>
<proteinExistence type="predicted"/>
<name>A0A4U1B3X1_9GAMM</name>
<evidence type="ECO:0000313" key="3">
    <source>
        <dbReference type="EMBL" id="TKB44535.1"/>
    </source>
</evidence>
<dbReference type="Gene3D" id="3.10.450.50">
    <property type="match status" value="1"/>
</dbReference>
<dbReference type="InterPro" id="IPR027843">
    <property type="entry name" value="DUF4440"/>
</dbReference>
<sequence length="151" mass="17083">MILFLNDAGRLARLSVLIALSLMIQTGHANDNIDAKAVWESELAFAKTMADRDLSAFSEFIADDAVFISEQAVHRGKQQVVEAWSKLFANPEAPFAWRPERVEVLDNGGLALSTGPVWNQQGRFHTYTSIWRKEANGRWKVIFDKGDRFCR</sequence>
<feature type="signal peptide" evidence="1">
    <location>
        <begin position="1"/>
        <end position="29"/>
    </location>
</feature>
<reference evidence="3 4" key="1">
    <citation type="submission" date="2019-04" db="EMBL/GenBank/DDBJ databases">
        <title>Thalassotalea guangxiensis sp. nov., isolated from sediment of the coastal wetland.</title>
        <authorList>
            <person name="Zheng S."/>
            <person name="Zhang D."/>
        </authorList>
    </citation>
    <scope>NUCLEOTIDE SEQUENCE [LARGE SCALE GENOMIC DNA]</scope>
    <source>
        <strain evidence="3 4">ZS-4</strain>
    </source>
</reference>